<dbReference type="RefSeq" id="WP_316026664.1">
    <property type="nucleotide sequence ID" value="NZ_JAWDIO010000002.1"/>
</dbReference>
<feature type="domain" description="NADP-dependent oxidoreductase" evidence="1">
    <location>
        <begin position="15"/>
        <end position="293"/>
    </location>
</feature>
<dbReference type="PANTHER" id="PTHR42686:SF1">
    <property type="entry name" value="GH17980P-RELATED"/>
    <property type="match status" value="1"/>
</dbReference>
<dbReference type="Proteomes" id="UP001247805">
    <property type="component" value="Unassembled WGS sequence"/>
</dbReference>
<dbReference type="SUPFAM" id="SSF51430">
    <property type="entry name" value="NAD(P)-linked oxidoreductase"/>
    <property type="match status" value="1"/>
</dbReference>
<protein>
    <submittedName>
        <fullName evidence="2">Aldo/keto reductase</fullName>
    </submittedName>
</protein>
<evidence type="ECO:0000259" key="1">
    <source>
        <dbReference type="Pfam" id="PF00248"/>
    </source>
</evidence>
<accession>A0ABU3SYL9</accession>
<dbReference type="InterPro" id="IPR036812">
    <property type="entry name" value="NAD(P)_OxRdtase_dom_sf"/>
</dbReference>
<dbReference type="Pfam" id="PF00248">
    <property type="entry name" value="Aldo_ket_red"/>
    <property type="match status" value="1"/>
</dbReference>
<name>A0ABU3SYL9_9ALTE</name>
<evidence type="ECO:0000313" key="3">
    <source>
        <dbReference type="Proteomes" id="UP001247805"/>
    </source>
</evidence>
<dbReference type="PANTHER" id="PTHR42686">
    <property type="entry name" value="GH17980P-RELATED"/>
    <property type="match status" value="1"/>
</dbReference>
<dbReference type="EMBL" id="JAWDIO010000002">
    <property type="protein sequence ID" value="MDU0355109.1"/>
    <property type="molecule type" value="Genomic_DNA"/>
</dbReference>
<gene>
    <name evidence="2" type="ORF">RS130_15445</name>
</gene>
<dbReference type="CDD" id="cd19163">
    <property type="entry name" value="AKR_galDH"/>
    <property type="match status" value="1"/>
</dbReference>
<reference evidence="2 3" key="1">
    <citation type="submission" date="2023-10" db="EMBL/GenBank/DDBJ databases">
        <title>Glaciecola aquimarina strain GGW-M5 nov., isolated from a coastal seawater.</title>
        <authorList>
            <person name="Bayburt H."/>
            <person name="Kim J.M."/>
            <person name="Choi B.J."/>
            <person name="Jeon C.O."/>
        </authorList>
    </citation>
    <scope>NUCLEOTIDE SEQUENCE [LARGE SCALE GENOMIC DNA]</scope>
    <source>
        <strain evidence="2 3">KCTC 32108</strain>
    </source>
</reference>
<comment type="caution">
    <text evidence="2">The sequence shown here is derived from an EMBL/GenBank/DDBJ whole genome shotgun (WGS) entry which is preliminary data.</text>
</comment>
<keyword evidence="3" id="KW-1185">Reference proteome</keyword>
<dbReference type="InterPro" id="IPR020471">
    <property type="entry name" value="AKR"/>
</dbReference>
<dbReference type="InterPro" id="IPR044479">
    <property type="entry name" value="LGALDH-like"/>
</dbReference>
<organism evidence="2 3">
    <name type="scientific">Paraglaciecola aquimarina</name>
    <dbReference type="NCBI Taxonomy" id="1235557"/>
    <lineage>
        <taxon>Bacteria</taxon>
        <taxon>Pseudomonadati</taxon>
        <taxon>Pseudomonadota</taxon>
        <taxon>Gammaproteobacteria</taxon>
        <taxon>Alteromonadales</taxon>
        <taxon>Alteromonadaceae</taxon>
        <taxon>Paraglaciecola</taxon>
    </lineage>
</organism>
<evidence type="ECO:0000313" key="2">
    <source>
        <dbReference type="EMBL" id="MDU0355109.1"/>
    </source>
</evidence>
<dbReference type="InterPro" id="IPR023210">
    <property type="entry name" value="NADP_OxRdtase_dom"/>
</dbReference>
<proteinExistence type="predicted"/>
<dbReference type="Gene3D" id="3.20.20.100">
    <property type="entry name" value="NADP-dependent oxidoreductase domain"/>
    <property type="match status" value="1"/>
</dbReference>
<sequence length="311" mass="34185">MEYNDLGKTGLKLSKLSYGASPLGGVFRNISEQDGIKTVHTALDLGINHIDVSPYYGLTVAETVLGKALKTVPRDKYVLSTKAGRYGSDFADFDFSAARIRTSLEESLARLQVDGVDILYLHDIEFGNLQQVFDEAIPCLMDLKKEGKIRYVGVTGYPIKIFAETIERFDIDCILTYCRYALHDTSLERLIPELDEKGVGIVNASPTAMGVLTSRGAPDWHPAHKDMLAAGAKAVDYCKQKGIDITQVALQFAIDHPSITSTLVGTANPANIEKNVKWAENKADPELVATLRSFFDGVPNTWPSGHPEYQD</sequence>